<evidence type="ECO:0000259" key="2">
    <source>
        <dbReference type="PROSITE" id="PS51297"/>
    </source>
</evidence>
<gene>
    <name evidence="3" type="ORF">DKX38_013967</name>
</gene>
<evidence type="ECO:0000313" key="3">
    <source>
        <dbReference type="EMBL" id="KAB5540993.1"/>
    </source>
</evidence>
<dbReference type="GO" id="GO:0005634">
    <property type="term" value="C:nucleus"/>
    <property type="evidence" value="ECO:0007669"/>
    <property type="project" value="InterPro"/>
</dbReference>
<sequence length="271" mass="30594">MYAKGFDVLGFFFTLMDAFLGTLFSKDVLMSNTLFMKRTLSRYSKLLNSPEQPKIEYNAELLSEAGGAVDSDMKSNYLSASLSSGFRDHIEEPGAVLIKPDLREVDVLKEEISKLQVKQLRLSGKDLAGLSLKELQQLENQLNEGLLCVKEKKERLLMEQLEQSRVQEKRAMLENEALRRQARIIEELRGLFPSTDHSVPTYLEYYATERKNSPIDNGSASPPVAHYICSIEKVDSDTTLHLGLPTGTYRKRKALEGESHSNDSDSRLSLL</sequence>
<dbReference type="AlphaFoldDB" id="A0A5N5LE07"/>
<accession>A0A5N5LE07</accession>
<organism evidence="3 4">
    <name type="scientific">Salix brachista</name>
    <dbReference type="NCBI Taxonomy" id="2182728"/>
    <lineage>
        <taxon>Eukaryota</taxon>
        <taxon>Viridiplantae</taxon>
        <taxon>Streptophyta</taxon>
        <taxon>Embryophyta</taxon>
        <taxon>Tracheophyta</taxon>
        <taxon>Spermatophyta</taxon>
        <taxon>Magnoliopsida</taxon>
        <taxon>eudicotyledons</taxon>
        <taxon>Gunneridae</taxon>
        <taxon>Pentapetalae</taxon>
        <taxon>rosids</taxon>
        <taxon>fabids</taxon>
        <taxon>Malpighiales</taxon>
        <taxon>Salicaceae</taxon>
        <taxon>Saliceae</taxon>
        <taxon>Salix</taxon>
    </lineage>
</organism>
<protein>
    <recommendedName>
        <fullName evidence="2">K-box domain-containing protein</fullName>
    </recommendedName>
</protein>
<dbReference type="GO" id="GO:0003700">
    <property type="term" value="F:DNA-binding transcription factor activity"/>
    <property type="evidence" value="ECO:0007669"/>
    <property type="project" value="InterPro"/>
</dbReference>
<dbReference type="InterPro" id="IPR002487">
    <property type="entry name" value="TF_Kbox"/>
</dbReference>
<proteinExistence type="predicted"/>
<evidence type="ECO:0000256" key="1">
    <source>
        <dbReference type="SAM" id="Coils"/>
    </source>
</evidence>
<name>A0A5N5LE07_9ROSI</name>
<dbReference type="PROSITE" id="PS51297">
    <property type="entry name" value="K_BOX"/>
    <property type="match status" value="1"/>
</dbReference>
<dbReference type="Pfam" id="PF01486">
    <property type="entry name" value="K-box"/>
    <property type="match status" value="1"/>
</dbReference>
<keyword evidence="4" id="KW-1185">Reference proteome</keyword>
<feature type="coiled-coil region" evidence="1">
    <location>
        <begin position="135"/>
        <end position="181"/>
    </location>
</feature>
<comment type="caution">
    <text evidence="3">The sequence shown here is derived from an EMBL/GenBank/DDBJ whole genome shotgun (WGS) entry which is preliminary data.</text>
</comment>
<keyword evidence="1" id="KW-0175">Coiled coil</keyword>
<feature type="domain" description="K-box" evidence="2">
    <location>
        <begin position="98"/>
        <end position="191"/>
    </location>
</feature>
<evidence type="ECO:0000313" key="4">
    <source>
        <dbReference type="Proteomes" id="UP000326939"/>
    </source>
</evidence>
<dbReference type="Proteomes" id="UP000326939">
    <property type="component" value="Chromosome 9"/>
</dbReference>
<dbReference type="EMBL" id="VDCV01000009">
    <property type="protein sequence ID" value="KAB5540993.1"/>
    <property type="molecule type" value="Genomic_DNA"/>
</dbReference>
<reference evidence="4" key="1">
    <citation type="journal article" date="2019" name="Gigascience">
        <title>De novo genome assembly of the endangered Acer yangbiense, a plant species with extremely small populations endemic to Yunnan Province, China.</title>
        <authorList>
            <person name="Yang J."/>
            <person name="Wariss H.M."/>
            <person name="Tao L."/>
            <person name="Zhang R."/>
            <person name="Yun Q."/>
            <person name="Hollingsworth P."/>
            <person name="Dao Z."/>
            <person name="Luo G."/>
            <person name="Guo H."/>
            <person name="Ma Y."/>
            <person name="Sun W."/>
        </authorList>
    </citation>
    <scope>NUCLEOTIDE SEQUENCE [LARGE SCALE GENOMIC DNA]</scope>
    <source>
        <strain evidence="4">cv. br00</strain>
    </source>
</reference>